<feature type="region of interest" description="Disordered" evidence="6">
    <location>
        <begin position="54"/>
        <end position="73"/>
    </location>
</feature>
<dbReference type="InterPro" id="IPR017930">
    <property type="entry name" value="Myb_dom"/>
</dbReference>
<dbReference type="GO" id="GO:0006355">
    <property type="term" value="P:regulation of DNA-templated transcription"/>
    <property type="evidence" value="ECO:0007669"/>
    <property type="project" value="UniProtKB-ARBA"/>
</dbReference>
<evidence type="ECO:0000256" key="6">
    <source>
        <dbReference type="SAM" id="MobiDB-lite"/>
    </source>
</evidence>
<dbReference type="CDD" id="cd00167">
    <property type="entry name" value="SANT"/>
    <property type="match status" value="1"/>
</dbReference>
<dbReference type="EMBL" id="BMAC01000014">
    <property type="protein sequence ID" value="GFP79959.1"/>
    <property type="molecule type" value="Genomic_DNA"/>
</dbReference>
<name>A0A830B3Q3_9LAMI</name>
<comment type="subcellular location">
    <subcellularLocation>
        <location evidence="1">Nucleus</location>
    </subcellularLocation>
</comment>
<dbReference type="PROSITE" id="PS50090">
    <property type="entry name" value="MYB_LIKE"/>
    <property type="match status" value="1"/>
</dbReference>
<dbReference type="PROSITE" id="PS51294">
    <property type="entry name" value="HTH_MYB"/>
    <property type="match status" value="1"/>
</dbReference>
<keyword evidence="3" id="KW-0238">DNA-binding</keyword>
<keyword evidence="5" id="KW-0539">Nucleus</keyword>
<dbReference type="OrthoDB" id="118550at2759"/>
<comment type="caution">
    <text evidence="10">The sequence shown here is derived from an EMBL/GenBank/DDBJ whole genome shotgun (WGS) entry which is preliminary data.</text>
</comment>
<dbReference type="InterPro" id="IPR001005">
    <property type="entry name" value="SANT/Myb"/>
</dbReference>
<evidence type="ECO:0000256" key="2">
    <source>
        <dbReference type="ARBA" id="ARBA00023015"/>
    </source>
</evidence>
<evidence type="ECO:0000259" key="8">
    <source>
        <dbReference type="PROSITE" id="PS51293"/>
    </source>
</evidence>
<evidence type="ECO:0000313" key="11">
    <source>
        <dbReference type="Proteomes" id="UP000653305"/>
    </source>
</evidence>
<accession>A0A830B3Q3</accession>
<gene>
    <name evidence="10" type="ORF">PHJA_000139300</name>
</gene>
<evidence type="ECO:0000256" key="1">
    <source>
        <dbReference type="ARBA" id="ARBA00004123"/>
    </source>
</evidence>
<dbReference type="GO" id="GO:0003677">
    <property type="term" value="F:DNA binding"/>
    <property type="evidence" value="ECO:0007669"/>
    <property type="project" value="UniProtKB-KW"/>
</dbReference>
<keyword evidence="2" id="KW-0805">Transcription regulation</keyword>
<feature type="region of interest" description="Disordered" evidence="6">
    <location>
        <begin position="119"/>
        <end position="143"/>
    </location>
</feature>
<dbReference type="InterPro" id="IPR017884">
    <property type="entry name" value="SANT_dom"/>
</dbReference>
<dbReference type="Proteomes" id="UP000653305">
    <property type="component" value="Unassembled WGS sequence"/>
</dbReference>
<feature type="domain" description="Myb-like" evidence="7">
    <location>
        <begin position="68"/>
        <end position="120"/>
    </location>
</feature>
<dbReference type="Gene3D" id="1.10.10.60">
    <property type="entry name" value="Homeodomain-like"/>
    <property type="match status" value="1"/>
</dbReference>
<dbReference type="FunFam" id="1.10.10.60:FF:000009">
    <property type="entry name" value="transcription factor MYB1R1"/>
    <property type="match status" value="1"/>
</dbReference>
<dbReference type="NCBIfam" id="TIGR01557">
    <property type="entry name" value="myb_SHAQKYF"/>
    <property type="match status" value="1"/>
</dbReference>
<dbReference type="GO" id="GO:0005634">
    <property type="term" value="C:nucleus"/>
    <property type="evidence" value="ECO:0007669"/>
    <property type="project" value="UniProtKB-SubCell"/>
</dbReference>
<keyword evidence="4" id="KW-0804">Transcription</keyword>
<feature type="region of interest" description="Disordered" evidence="6">
    <location>
        <begin position="23"/>
        <end position="48"/>
    </location>
</feature>
<protein>
    <submittedName>
        <fullName evidence="10">Transcription factor myb1r1</fullName>
    </submittedName>
</protein>
<feature type="domain" description="HTH myb-type" evidence="9">
    <location>
        <begin position="68"/>
        <end position="124"/>
    </location>
</feature>
<dbReference type="GO" id="GO:0009739">
    <property type="term" value="P:response to gibberellin"/>
    <property type="evidence" value="ECO:0007669"/>
    <property type="project" value="TreeGrafter"/>
</dbReference>
<dbReference type="SUPFAM" id="SSF46689">
    <property type="entry name" value="Homeodomain-like"/>
    <property type="match status" value="1"/>
</dbReference>
<dbReference type="SMART" id="SM00717">
    <property type="entry name" value="SANT"/>
    <property type="match status" value="1"/>
</dbReference>
<dbReference type="AlphaFoldDB" id="A0A830B3Q3"/>
<evidence type="ECO:0000313" key="10">
    <source>
        <dbReference type="EMBL" id="GFP79959.1"/>
    </source>
</evidence>
<dbReference type="InterPro" id="IPR009057">
    <property type="entry name" value="Homeodomain-like_sf"/>
</dbReference>
<organism evidence="10 11">
    <name type="scientific">Phtheirospermum japonicum</name>
    <dbReference type="NCBI Taxonomy" id="374723"/>
    <lineage>
        <taxon>Eukaryota</taxon>
        <taxon>Viridiplantae</taxon>
        <taxon>Streptophyta</taxon>
        <taxon>Embryophyta</taxon>
        <taxon>Tracheophyta</taxon>
        <taxon>Spermatophyta</taxon>
        <taxon>Magnoliopsida</taxon>
        <taxon>eudicotyledons</taxon>
        <taxon>Gunneridae</taxon>
        <taxon>Pentapetalae</taxon>
        <taxon>asterids</taxon>
        <taxon>lamiids</taxon>
        <taxon>Lamiales</taxon>
        <taxon>Orobanchaceae</taxon>
        <taxon>Orobanchaceae incertae sedis</taxon>
        <taxon>Phtheirospermum</taxon>
    </lineage>
</organism>
<feature type="domain" description="SANT" evidence="8">
    <location>
        <begin position="71"/>
        <end position="127"/>
    </location>
</feature>
<dbReference type="PROSITE" id="PS51293">
    <property type="entry name" value="SANT"/>
    <property type="match status" value="1"/>
</dbReference>
<evidence type="ECO:0000256" key="3">
    <source>
        <dbReference type="ARBA" id="ARBA00023125"/>
    </source>
</evidence>
<evidence type="ECO:0000259" key="7">
    <source>
        <dbReference type="PROSITE" id="PS50090"/>
    </source>
</evidence>
<dbReference type="PANTHER" id="PTHR44191:SF84">
    <property type="entry name" value="F25A4.19 PROTEIN"/>
    <property type="match status" value="1"/>
</dbReference>
<dbReference type="PANTHER" id="PTHR44191">
    <property type="entry name" value="TRANSCRIPTION FACTOR KUA1"/>
    <property type="match status" value="1"/>
</dbReference>
<evidence type="ECO:0000256" key="5">
    <source>
        <dbReference type="ARBA" id="ARBA00023242"/>
    </source>
</evidence>
<dbReference type="Pfam" id="PF00249">
    <property type="entry name" value="Myb_DNA-binding"/>
    <property type="match status" value="1"/>
</dbReference>
<dbReference type="InterPro" id="IPR052245">
    <property type="entry name" value="Plant_Stress_Dev_TF"/>
</dbReference>
<dbReference type="InterPro" id="IPR006447">
    <property type="entry name" value="Myb_dom_plants"/>
</dbReference>
<reference evidence="10" key="1">
    <citation type="submission" date="2020-07" db="EMBL/GenBank/DDBJ databases">
        <title>Ethylene signaling mediates host invasion by parasitic plants.</title>
        <authorList>
            <person name="Yoshida S."/>
        </authorList>
    </citation>
    <scope>NUCLEOTIDE SEQUENCE</scope>
    <source>
        <strain evidence="10">Okayama</strain>
    </source>
</reference>
<sequence length="143" mass="16066">MLFGVRVKVDPMRKTVSVNNLSEYEPIGNDTGRNPSGKEMPKAAVEAGGAAGYVSADEAVPRRSNKSGERKRGVSWTVKEHQLFLLGLEKVGRGDWKGISKKFVKTRTPIQVASHAQKYYNRRSNPNKPRRRRPSLFDITLTR</sequence>
<dbReference type="GO" id="GO:0009723">
    <property type="term" value="P:response to ethylene"/>
    <property type="evidence" value="ECO:0007669"/>
    <property type="project" value="TreeGrafter"/>
</dbReference>
<proteinExistence type="predicted"/>
<evidence type="ECO:0000256" key="4">
    <source>
        <dbReference type="ARBA" id="ARBA00023163"/>
    </source>
</evidence>
<keyword evidence="11" id="KW-1185">Reference proteome</keyword>
<evidence type="ECO:0000259" key="9">
    <source>
        <dbReference type="PROSITE" id="PS51294"/>
    </source>
</evidence>